<dbReference type="GO" id="GO:0009294">
    <property type="term" value="P:DNA-mediated transformation"/>
    <property type="evidence" value="ECO:0007669"/>
    <property type="project" value="InterPro"/>
</dbReference>
<dbReference type="NCBIfam" id="TIGR00732">
    <property type="entry name" value="dprA"/>
    <property type="match status" value="1"/>
</dbReference>
<dbReference type="Pfam" id="PF02481">
    <property type="entry name" value="DNA_processg_A"/>
    <property type="match status" value="1"/>
</dbReference>
<evidence type="ECO:0000313" key="5">
    <source>
        <dbReference type="Proteomes" id="UP000588017"/>
    </source>
</evidence>
<protein>
    <submittedName>
        <fullName evidence="4">DNA processing protein</fullName>
    </submittedName>
</protein>
<organism evidence="4 5">
    <name type="scientific">Chelatococcus composti</name>
    <dbReference type="NCBI Taxonomy" id="1743235"/>
    <lineage>
        <taxon>Bacteria</taxon>
        <taxon>Pseudomonadati</taxon>
        <taxon>Pseudomonadota</taxon>
        <taxon>Alphaproteobacteria</taxon>
        <taxon>Hyphomicrobiales</taxon>
        <taxon>Chelatococcaceae</taxon>
        <taxon>Chelatococcus</taxon>
    </lineage>
</organism>
<dbReference type="Gene3D" id="1.10.10.10">
    <property type="entry name" value="Winged helix-like DNA-binding domain superfamily/Winged helix DNA-binding domain"/>
    <property type="match status" value="1"/>
</dbReference>
<sequence length="410" mass="43173">MSGLRLDDEQRLDWLQLSRSEGIGPRTFRTLIGRYGSAAAALEALPELGRRLGRPIRVASRADAEREMAQASRLGVRFVVPAEPDYPPLLRAIDAAPPLLGLRGDATLFARPMVSIVGSRNASAAGLKFTQRLARELGEAGFVVVSGLARGIDTSAHSASLATGTVAVLAGGHDRLYPAENAPLLEEIAARGIVVSEMPMGWEPRGRDFPRRNRIVSGLSLGVVVVEAARRSGSLITARFALEQGREVFAVPGSPLDLRAEGTNDLIRDGATLCASAEDVVRGLAPLVSRPPSAPPGLMDAVRERAVEEPLWEDLDLDALEGNAAGSVQAEIAGTEDWQAVGICAASFDAGETVTDDMSRIVGLLGAAPVSVDDLVRASGLPIQSIQLVLFELELAGKLVRHGGNAVSLA</sequence>
<dbReference type="InterPro" id="IPR036388">
    <property type="entry name" value="WH-like_DNA-bd_sf"/>
</dbReference>
<dbReference type="Pfam" id="PF17782">
    <property type="entry name" value="WHD_DprA"/>
    <property type="match status" value="1"/>
</dbReference>
<dbReference type="PANTHER" id="PTHR43022:SF1">
    <property type="entry name" value="PROTEIN SMF"/>
    <property type="match status" value="1"/>
</dbReference>
<gene>
    <name evidence="4" type="ORF">HNQ73_000344</name>
</gene>
<dbReference type="PANTHER" id="PTHR43022">
    <property type="entry name" value="PROTEIN SMF"/>
    <property type="match status" value="1"/>
</dbReference>
<evidence type="ECO:0000259" key="2">
    <source>
        <dbReference type="Pfam" id="PF02481"/>
    </source>
</evidence>
<dbReference type="AlphaFoldDB" id="A0A841K9L9"/>
<dbReference type="Gene3D" id="3.40.50.450">
    <property type="match status" value="1"/>
</dbReference>
<comment type="similarity">
    <text evidence="1">Belongs to the DprA/Smf family.</text>
</comment>
<comment type="caution">
    <text evidence="4">The sequence shown here is derived from an EMBL/GenBank/DDBJ whole genome shotgun (WGS) entry which is preliminary data.</text>
</comment>
<reference evidence="4 5" key="1">
    <citation type="submission" date="2020-08" db="EMBL/GenBank/DDBJ databases">
        <title>Genomic Encyclopedia of Type Strains, Phase IV (KMG-IV): sequencing the most valuable type-strain genomes for metagenomic binning, comparative biology and taxonomic classification.</title>
        <authorList>
            <person name="Goeker M."/>
        </authorList>
    </citation>
    <scope>NUCLEOTIDE SEQUENCE [LARGE SCALE GENOMIC DNA]</scope>
    <source>
        <strain evidence="4 5">DSM 101465</strain>
    </source>
</reference>
<accession>A0A841K9L9</accession>
<keyword evidence="5" id="KW-1185">Reference proteome</keyword>
<dbReference type="Proteomes" id="UP000588017">
    <property type="component" value="Unassembled WGS sequence"/>
</dbReference>
<feature type="domain" description="DprA winged helix" evidence="3">
    <location>
        <begin position="352"/>
        <end position="405"/>
    </location>
</feature>
<dbReference type="SUPFAM" id="SSF102405">
    <property type="entry name" value="MCP/YpsA-like"/>
    <property type="match status" value="1"/>
</dbReference>
<feature type="domain" description="Smf/DprA SLOG" evidence="2">
    <location>
        <begin position="78"/>
        <end position="282"/>
    </location>
</feature>
<dbReference type="InterPro" id="IPR057666">
    <property type="entry name" value="DrpA_SLOG"/>
</dbReference>
<dbReference type="Pfam" id="PF21102">
    <property type="entry name" value="DprA_N"/>
    <property type="match status" value="1"/>
</dbReference>
<evidence type="ECO:0000313" key="4">
    <source>
        <dbReference type="EMBL" id="MBB6166736.1"/>
    </source>
</evidence>
<evidence type="ECO:0000256" key="1">
    <source>
        <dbReference type="ARBA" id="ARBA00006525"/>
    </source>
</evidence>
<proteinExistence type="inferred from homology"/>
<dbReference type="InterPro" id="IPR003488">
    <property type="entry name" value="DprA"/>
</dbReference>
<dbReference type="InterPro" id="IPR041614">
    <property type="entry name" value="DprA_WH"/>
</dbReference>
<dbReference type="EMBL" id="JACHEH010000001">
    <property type="protein sequence ID" value="MBB6166736.1"/>
    <property type="molecule type" value="Genomic_DNA"/>
</dbReference>
<name>A0A841K9L9_9HYPH</name>
<evidence type="ECO:0000259" key="3">
    <source>
        <dbReference type="Pfam" id="PF17782"/>
    </source>
</evidence>